<comment type="caution">
    <text evidence="4">The sequence shown here is derived from an EMBL/GenBank/DDBJ whole genome shotgun (WGS) entry which is preliminary data.</text>
</comment>
<dbReference type="Pfam" id="PF04536">
    <property type="entry name" value="TPM_phosphatase"/>
    <property type="match status" value="1"/>
</dbReference>
<evidence type="ECO:0000313" key="4">
    <source>
        <dbReference type="EMBL" id="MBK4715127.1"/>
    </source>
</evidence>
<keyword evidence="2" id="KW-0732">Signal</keyword>
<dbReference type="RefSeq" id="WP_238713361.1">
    <property type="nucleotide sequence ID" value="NZ_JAEPBH010000015.1"/>
</dbReference>
<evidence type="ECO:0000256" key="2">
    <source>
        <dbReference type="SAM" id="SignalP"/>
    </source>
</evidence>
<protein>
    <submittedName>
        <fullName evidence="4">YgcG family protein</fullName>
    </submittedName>
</protein>
<dbReference type="InterPro" id="IPR007621">
    <property type="entry name" value="TPM_dom"/>
</dbReference>
<feature type="transmembrane region" description="Helical" evidence="1">
    <location>
        <begin position="202"/>
        <end position="221"/>
    </location>
</feature>
<reference evidence="4" key="1">
    <citation type="submission" date="2021-01" db="EMBL/GenBank/DDBJ databases">
        <title>Intestinitalea alba gen. nov., sp. nov., a novel genus of the family Enterobacteriaceae, isolated from the gut of the plastic-eating mealworm Tenebrio molitor L.</title>
        <authorList>
            <person name="Yang Y."/>
        </authorList>
    </citation>
    <scope>NUCLEOTIDE SEQUENCE</scope>
    <source>
        <strain evidence="4">BIT-L3</strain>
    </source>
</reference>
<dbReference type="Proteomes" id="UP000659047">
    <property type="component" value="Unassembled WGS sequence"/>
</dbReference>
<evidence type="ECO:0000259" key="3">
    <source>
        <dbReference type="Pfam" id="PF04536"/>
    </source>
</evidence>
<evidence type="ECO:0000313" key="5">
    <source>
        <dbReference type="Proteomes" id="UP000659047"/>
    </source>
</evidence>
<organism evidence="4 5">
    <name type="scientific">Tenebrionibacter intestinalis</name>
    <dbReference type="NCBI Taxonomy" id="2799638"/>
    <lineage>
        <taxon>Bacteria</taxon>
        <taxon>Pseudomonadati</taxon>
        <taxon>Pseudomonadota</taxon>
        <taxon>Gammaproteobacteria</taxon>
        <taxon>Enterobacterales</taxon>
        <taxon>Enterobacteriaceae</taxon>
        <taxon>Tenebrionibacter/Tenebrionicola group</taxon>
        <taxon>Tenebrionibacter</taxon>
    </lineage>
</organism>
<keyword evidence="1" id="KW-0812">Transmembrane</keyword>
<accession>A0A8K0XX90</accession>
<feature type="domain" description="TPM" evidence="3">
    <location>
        <begin position="29"/>
        <end position="149"/>
    </location>
</feature>
<dbReference type="AlphaFoldDB" id="A0A8K0XX90"/>
<dbReference type="EMBL" id="JAEPBH010000015">
    <property type="protein sequence ID" value="MBK4715127.1"/>
    <property type="molecule type" value="Genomic_DNA"/>
</dbReference>
<proteinExistence type="predicted"/>
<keyword evidence="1" id="KW-0472">Membrane</keyword>
<keyword evidence="5" id="KW-1185">Reference proteome</keyword>
<dbReference type="Gene3D" id="3.10.310.50">
    <property type="match status" value="1"/>
</dbReference>
<gene>
    <name evidence="4" type="ORF">JJB97_07245</name>
</gene>
<feature type="transmembrane region" description="Helical" evidence="1">
    <location>
        <begin position="227"/>
        <end position="245"/>
    </location>
</feature>
<feature type="transmembrane region" description="Helical" evidence="1">
    <location>
        <begin position="174"/>
        <end position="190"/>
    </location>
</feature>
<sequence length="290" mass="30675">MRIVFLLFALLSGQAMAADVPVPELRQQVTDLTGTLSREEINALTQQAQKLAPAQLAILVLPTTGQETIEQYATRVYDKWRLGDRQRSDGVLLLVAWQDRTVRIEVGYGFEGALTDVQSSQIIRTAIIPAFRENRLAQGLQQGVSQIGELLAKEQFPSRETPATASKYDDSGSLFEYLVLGLFALPVWIFRKGNVVMRGIKSGVTIGAGSWLWSLFFSASALPFSQVVYITLGSSVAAIILLLAASAKFHGGGGGGGFRGGGGGFRGGFGGGGFRGGGGSSGGGGASGRW</sequence>
<dbReference type="PANTHER" id="PTHR30373">
    <property type="entry name" value="UPF0603 PROTEIN YGCG"/>
    <property type="match status" value="1"/>
</dbReference>
<keyword evidence="1" id="KW-1133">Transmembrane helix</keyword>
<feature type="chain" id="PRO_5035457035" evidence="2">
    <location>
        <begin position="18"/>
        <end position="290"/>
    </location>
</feature>
<feature type="signal peptide" evidence="2">
    <location>
        <begin position="1"/>
        <end position="17"/>
    </location>
</feature>
<evidence type="ECO:0000256" key="1">
    <source>
        <dbReference type="SAM" id="Phobius"/>
    </source>
</evidence>
<dbReference type="PANTHER" id="PTHR30373:SF2">
    <property type="entry name" value="UPF0603 PROTEIN YGCG"/>
    <property type="match status" value="1"/>
</dbReference>
<name>A0A8K0XX90_9ENTR</name>